<accession>A0ABP1G9N8</accession>
<dbReference type="PANTHER" id="PTHR13009:SF22">
    <property type="entry name" value="LD43819P"/>
    <property type="match status" value="1"/>
</dbReference>
<dbReference type="Proteomes" id="UP001497392">
    <property type="component" value="Unassembled WGS sequence"/>
</dbReference>
<comment type="similarity">
    <text evidence="1">Belongs to the AHA1 family.</text>
</comment>
<dbReference type="InterPro" id="IPR015310">
    <property type="entry name" value="AHSA1-like_N"/>
</dbReference>
<keyword evidence="4" id="KW-1185">Reference proteome</keyword>
<evidence type="ECO:0000259" key="2">
    <source>
        <dbReference type="SMART" id="SM01000"/>
    </source>
</evidence>
<name>A0ABP1G9N8_9CHLO</name>
<gene>
    <name evidence="3" type="primary">g12143</name>
    <name evidence="3" type="ORF">VP750_LOCUS10825</name>
</gene>
<dbReference type="SMART" id="SM01000">
    <property type="entry name" value="Aha1_N"/>
    <property type="match status" value="1"/>
</dbReference>
<dbReference type="EMBL" id="CAXHTA020000019">
    <property type="protein sequence ID" value="CAL5228919.1"/>
    <property type="molecule type" value="Genomic_DNA"/>
</dbReference>
<evidence type="ECO:0000313" key="4">
    <source>
        <dbReference type="Proteomes" id="UP001497392"/>
    </source>
</evidence>
<proteinExistence type="inferred from homology"/>
<dbReference type="InterPro" id="IPR036338">
    <property type="entry name" value="Aha1"/>
</dbReference>
<evidence type="ECO:0000313" key="3">
    <source>
        <dbReference type="EMBL" id="CAL5228919.1"/>
    </source>
</evidence>
<dbReference type="PANTHER" id="PTHR13009">
    <property type="entry name" value="HEAT SHOCK PROTEIN 90 HSP90 CO-CHAPERONE AHA-1"/>
    <property type="match status" value="1"/>
</dbReference>
<feature type="domain" description="Activator of Hsp90 ATPase AHSA1-like N-terminal" evidence="2">
    <location>
        <begin position="30"/>
        <end position="164"/>
    </location>
</feature>
<organism evidence="3 4">
    <name type="scientific">Coccomyxa viridis</name>
    <dbReference type="NCBI Taxonomy" id="1274662"/>
    <lineage>
        <taxon>Eukaryota</taxon>
        <taxon>Viridiplantae</taxon>
        <taxon>Chlorophyta</taxon>
        <taxon>core chlorophytes</taxon>
        <taxon>Trebouxiophyceae</taxon>
        <taxon>Trebouxiophyceae incertae sedis</taxon>
        <taxon>Coccomyxaceae</taxon>
        <taxon>Coccomyxa</taxon>
    </lineage>
</organism>
<comment type="caution">
    <text evidence="3">The sequence shown here is derived from an EMBL/GenBank/DDBJ whole genome shotgun (WGS) entry which is preliminary data.</text>
</comment>
<dbReference type="Gene3D" id="3.15.10.20">
    <property type="entry name" value="Activator of Hsp90 ATPase Aha1, N-terminal domain"/>
    <property type="match status" value="1"/>
</dbReference>
<evidence type="ECO:0000256" key="1">
    <source>
        <dbReference type="ARBA" id="ARBA00006817"/>
    </source>
</evidence>
<dbReference type="SUPFAM" id="SSF103111">
    <property type="entry name" value="Activator of Hsp90 ATPase, Aha1"/>
    <property type="match status" value="1"/>
</dbReference>
<sequence>MAKWGEKSEQWIVNDLGKDGSNVNGWHWQEQNKLPWSKQRIDELVKGLSTQLDASIGSAEVDGVKDVTGEAYLTRRKKDKVFAVYDLNIVLHWSGQWVEDDKKVAGEITIKEFSSIDPDEYLYEVSVEKEEDAPTAAANLKLAVRGLEKEILSQLQKYVQELNSL</sequence>
<reference evidence="3 4" key="1">
    <citation type="submission" date="2024-06" db="EMBL/GenBank/DDBJ databases">
        <authorList>
            <person name="Kraege A."/>
            <person name="Thomma B."/>
        </authorList>
    </citation>
    <scope>NUCLEOTIDE SEQUENCE [LARGE SCALE GENOMIC DNA]</scope>
</reference>
<dbReference type="Pfam" id="PF09229">
    <property type="entry name" value="Aha1_N"/>
    <property type="match status" value="1"/>
</dbReference>
<protein>
    <submittedName>
        <fullName evidence="3">G12143 protein</fullName>
    </submittedName>
</protein>